<evidence type="ECO:0000256" key="1">
    <source>
        <dbReference type="ARBA" id="ARBA00023015"/>
    </source>
</evidence>
<gene>
    <name evidence="6" type="ORF">AWC22_03295</name>
</gene>
<evidence type="ECO:0000256" key="3">
    <source>
        <dbReference type="ARBA" id="ARBA00023163"/>
    </source>
</evidence>
<dbReference type="InterPro" id="IPR001647">
    <property type="entry name" value="HTH_TetR"/>
</dbReference>
<dbReference type="RefSeq" id="WP_085252732.1">
    <property type="nucleotide sequence ID" value="NZ_CAJMWI010000001.1"/>
</dbReference>
<reference evidence="6 7" key="1">
    <citation type="submission" date="2016-01" db="EMBL/GenBank/DDBJ databases">
        <title>The new phylogeny of the genus Mycobacterium.</title>
        <authorList>
            <person name="Tarcisio F."/>
            <person name="Conor M."/>
            <person name="Antonella G."/>
            <person name="Elisabetta G."/>
            <person name="Giulia F.S."/>
            <person name="Sara T."/>
            <person name="Anna F."/>
            <person name="Clotilde B."/>
            <person name="Roberto B."/>
            <person name="Veronica D.S."/>
            <person name="Fabio R."/>
            <person name="Monica P."/>
            <person name="Olivier J."/>
            <person name="Enrico T."/>
            <person name="Nicola S."/>
        </authorList>
    </citation>
    <scope>NUCLEOTIDE SEQUENCE [LARGE SCALE GENOMIC DNA]</scope>
    <source>
        <strain evidence="6 7">DSM 45176</strain>
    </source>
</reference>
<dbReference type="AlphaFoldDB" id="A0A1X2BII7"/>
<dbReference type="Proteomes" id="UP000193087">
    <property type="component" value="Unassembled WGS sequence"/>
</dbReference>
<dbReference type="InterPro" id="IPR050109">
    <property type="entry name" value="HTH-type_TetR-like_transc_reg"/>
</dbReference>
<dbReference type="Pfam" id="PF00440">
    <property type="entry name" value="TetR_N"/>
    <property type="match status" value="1"/>
</dbReference>
<protein>
    <recommendedName>
        <fullName evidence="5">HTH tetR-type domain-containing protein</fullName>
    </recommendedName>
</protein>
<dbReference type="GeneID" id="93496505"/>
<keyword evidence="7" id="KW-1185">Reference proteome</keyword>
<comment type="caution">
    <text evidence="6">The sequence shown here is derived from an EMBL/GenBank/DDBJ whole genome shotgun (WGS) entry which is preliminary data.</text>
</comment>
<evidence type="ECO:0000259" key="5">
    <source>
        <dbReference type="PROSITE" id="PS50977"/>
    </source>
</evidence>
<dbReference type="EMBL" id="LQPQ01000211">
    <property type="protein sequence ID" value="ORW63466.1"/>
    <property type="molecule type" value="Genomic_DNA"/>
</dbReference>
<dbReference type="InterPro" id="IPR009057">
    <property type="entry name" value="Homeodomain-like_sf"/>
</dbReference>
<keyword evidence="1" id="KW-0805">Transcription regulation</keyword>
<name>A0A1X2BII7_9MYCO</name>
<dbReference type="GO" id="GO:0000976">
    <property type="term" value="F:transcription cis-regulatory region binding"/>
    <property type="evidence" value="ECO:0007669"/>
    <property type="project" value="TreeGrafter"/>
</dbReference>
<keyword evidence="2 4" id="KW-0238">DNA-binding</keyword>
<accession>A0A1X2BII7</accession>
<dbReference type="GO" id="GO:0003700">
    <property type="term" value="F:DNA-binding transcription factor activity"/>
    <property type="evidence" value="ECO:0007669"/>
    <property type="project" value="TreeGrafter"/>
</dbReference>
<dbReference type="PROSITE" id="PS50977">
    <property type="entry name" value="HTH_TETR_2"/>
    <property type="match status" value="1"/>
</dbReference>
<sequence length="212" mass="23122">MPTDVGTSSPDDGDKPASIQRIRDAALVFLAARGAETTSLRMVADAAGVSIGLVQHHFGTKANLIEAVNDHVLTVLSETLATPLVREPADDPVADVADRVILLLAEHTEVVDYISRAIADNTPIGVRIFDALVQISTEHWEQLHEQGLTRSNLDPIYRTLSPLTLVLGTFILRSHLSRHLPEPFDTPAQLERWRNATEAIIGVGQLQRPGHD</sequence>
<evidence type="ECO:0000256" key="4">
    <source>
        <dbReference type="PROSITE-ProRule" id="PRU00335"/>
    </source>
</evidence>
<evidence type="ECO:0000313" key="6">
    <source>
        <dbReference type="EMBL" id="ORW63466.1"/>
    </source>
</evidence>
<evidence type="ECO:0000256" key="2">
    <source>
        <dbReference type="ARBA" id="ARBA00023125"/>
    </source>
</evidence>
<organism evidence="6 7">
    <name type="scientific">Mycobacterium riyadhense</name>
    <dbReference type="NCBI Taxonomy" id="486698"/>
    <lineage>
        <taxon>Bacteria</taxon>
        <taxon>Bacillati</taxon>
        <taxon>Actinomycetota</taxon>
        <taxon>Actinomycetes</taxon>
        <taxon>Mycobacteriales</taxon>
        <taxon>Mycobacteriaceae</taxon>
        <taxon>Mycobacterium</taxon>
    </lineage>
</organism>
<evidence type="ECO:0000313" key="7">
    <source>
        <dbReference type="Proteomes" id="UP000193087"/>
    </source>
</evidence>
<feature type="domain" description="HTH tetR-type" evidence="5">
    <location>
        <begin position="16"/>
        <end position="76"/>
    </location>
</feature>
<dbReference type="PANTHER" id="PTHR30055">
    <property type="entry name" value="HTH-TYPE TRANSCRIPTIONAL REGULATOR RUTR"/>
    <property type="match status" value="1"/>
</dbReference>
<dbReference type="Gene3D" id="1.10.357.10">
    <property type="entry name" value="Tetracycline Repressor, domain 2"/>
    <property type="match status" value="1"/>
</dbReference>
<keyword evidence="3" id="KW-0804">Transcription</keyword>
<feature type="DNA-binding region" description="H-T-H motif" evidence="4">
    <location>
        <begin position="39"/>
        <end position="58"/>
    </location>
</feature>
<dbReference type="PRINTS" id="PR00455">
    <property type="entry name" value="HTHTETR"/>
</dbReference>
<dbReference type="SUPFAM" id="SSF46689">
    <property type="entry name" value="Homeodomain-like"/>
    <property type="match status" value="1"/>
</dbReference>
<dbReference type="PANTHER" id="PTHR30055:SF234">
    <property type="entry name" value="HTH-TYPE TRANSCRIPTIONAL REGULATOR BETI"/>
    <property type="match status" value="1"/>
</dbReference>
<proteinExistence type="predicted"/>